<sequence>MIRLSEQDFADSGLSVRRAFVQARRGYGDDLPEPLAEPMSIMWAGREIVTGDIVAGDAEGRLRISLISAHRSGDQGVDVDIPGGRITLSDGTVESTLRTWFDADLDPVVEYDYVAPQRSLRIANVSEVLRGGKPSIERWTGNAAMWVERVGADRHVYHCSHAESSPPDFGDLVFSLTLLPKDDS</sequence>
<dbReference type="EMBL" id="JAGINW010000001">
    <property type="protein sequence ID" value="MBP2324773.1"/>
    <property type="molecule type" value="Genomic_DNA"/>
</dbReference>
<keyword evidence="2" id="KW-1185">Reference proteome</keyword>
<evidence type="ECO:0000313" key="2">
    <source>
        <dbReference type="Proteomes" id="UP001519332"/>
    </source>
</evidence>
<dbReference type="Proteomes" id="UP001519332">
    <property type="component" value="Unassembled WGS sequence"/>
</dbReference>
<accession>A0ABS4TLI6</accession>
<organism evidence="1 2">
    <name type="scientific">Kibdelosporangium banguiense</name>
    <dbReference type="NCBI Taxonomy" id="1365924"/>
    <lineage>
        <taxon>Bacteria</taxon>
        <taxon>Bacillati</taxon>
        <taxon>Actinomycetota</taxon>
        <taxon>Actinomycetes</taxon>
        <taxon>Pseudonocardiales</taxon>
        <taxon>Pseudonocardiaceae</taxon>
        <taxon>Kibdelosporangium</taxon>
    </lineage>
</organism>
<name>A0ABS4TLI6_9PSEU</name>
<proteinExistence type="predicted"/>
<reference evidence="1 2" key="1">
    <citation type="submission" date="2021-03" db="EMBL/GenBank/DDBJ databases">
        <title>Sequencing the genomes of 1000 actinobacteria strains.</title>
        <authorList>
            <person name="Klenk H.-P."/>
        </authorList>
    </citation>
    <scope>NUCLEOTIDE SEQUENCE [LARGE SCALE GENOMIC DNA]</scope>
    <source>
        <strain evidence="1 2">DSM 46670</strain>
    </source>
</reference>
<dbReference type="RefSeq" id="WP_209642055.1">
    <property type="nucleotide sequence ID" value="NZ_JAGINW010000001.1"/>
</dbReference>
<comment type="caution">
    <text evidence="1">The sequence shown here is derived from an EMBL/GenBank/DDBJ whole genome shotgun (WGS) entry which is preliminary data.</text>
</comment>
<evidence type="ECO:0000313" key="1">
    <source>
        <dbReference type="EMBL" id="MBP2324773.1"/>
    </source>
</evidence>
<protein>
    <submittedName>
        <fullName evidence="1">Uncharacterized protein</fullName>
    </submittedName>
</protein>
<gene>
    <name evidence="1" type="ORF">JOF56_005158</name>
</gene>